<evidence type="ECO:0000256" key="4">
    <source>
        <dbReference type="ARBA" id="ARBA00022989"/>
    </source>
</evidence>
<evidence type="ECO:0000256" key="6">
    <source>
        <dbReference type="SAM" id="Phobius"/>
    </source>
</evidence>
<sequence>MTQTLSDDGSSSGDHVMQINKDDFEQLHGPPCSLGKICLFVDLYKTLINACNNLVNAIKYQVSVEERPLHVARFAVFLGGNVASLLGPCACCERLRAGARALRKQLASALVGNRLDKRSRVSARALLALTGAHGLGVSLLGMLRVDISLPLHYVSLLVTYLIILLQFQKVIGNNIHV</sequence>
<dbReference type="GO" id="GO:0050909">
    <property type="term" value="P:sensory perception of taste"/>
    <property type="evidence" value="ECO:0007669"/>
    <property type="project" value="InterPro"/>
</dbReference>
<evidence type="ECO:0000256" key="5">
    <source>
        <dbReference type="ARBA" id="ARBA00023136"/>
    </source>
</evidence>
<keyword evidence="3 6" id="KW-0812">Transmembrane</keyword>
<accession>A0A8S4E7W8</accession>
<keyword evidence="4 6" id="KW-1133">Transmembrane helix</keyword>
<evidence type="ECO:0000313" key="8">
    <source>
        <dbReference type="Proteomes" id="UP000653454"/>
    </source>
</evidence>
<keyword evidence="2" id="KW-1003">Cell membrane</keyword>
<comment type="subcellular location">
    <subcellularLocation>
        <location evidence="1">Cell membrane</location>
        <topology evidence="1">Multi-pass membrane protein</topology>
    </subcellularLocation>
</comment>
<dbReference type="GO" id="GO:0005886">
    <property type="term" value="C:plasma membrane"/>
    <property type="evidence" value="ECO:0007669"/>
    <property type="project" value="UniProtKB-SubCell"/>
</dbReference>
<dbReference type="Proteomes" id="UP000653454">
    <property type="component" value="Unassembled WGS sequence"/>
</dbReference>
<keyword evidence="8" id="KW-1185">Reference proteome</keyword>
<feature type="transmembrane region" description="Helical" evidence="6">
    <location>
        <begin position="149"/>
        <end position="167"/>
    </location>
</feature>
<evidence type="ECO:0000256" key="2">
    <source>
        <dbReference type="ARBA" id="ARBA00022475"/>
    </source>
</evidence>
<dbReference type="AlphaFoldDB" id="A0A8S4E7W8"/>
<evidence type="ECO:0000256" key="3">
    <source>
        <dbReference type="ARBA" id="ARBA00022692"/>
    </source>
</evidence>
<feature type="transmembrane region" description="Helical" evidence="6">
    <location>
        <begin position="123"/>
        <end position="143"/>
    </location>
</feature>
<reference evidence="7" key="1">
    <citation type="submission" date="2020-11" db="EMBL/GenBank/DDBJ databases">
        <authorList>
            <person name="Whiteford S."/>
        </authorList>
    </citation>
    <scope>NUCLEOTIDE SEQUENCE</scope>
</reference>
<gene>
    <name evidence="7" type="ORF">PLXY2_LOCUS4735</name>
</gene>
<dbReference type="Pfam" id="PF08395">
    <property type="entry name" value="7tm_7"/>
    <property type="match status" value="1"/>
</dbReference>
<evidence type="ECO:0000256" key="1">
    <source>
        <dbReference type="ARBA" id="ARBA00004651"/>
    </source>
</evidence>
<proteinExistence type="predicted"/>
<protein>
    <submittedName>
        <fullName evidence="7">(diamondback moth) hypothetical protein</fullName>
    </submittedName>
</protein>
<keyword evidence="5 6" id="KW-0472">Membrane</keyword>
<dbReference type="InterPro" id="IPR013604">
    <property type="entry name" value="7TM_chemorcpt"/>
</dbReference>
<organism evidence="7 8">
    <name type="scientific">Plutella xylostella</name>
    <name type="common">Diamondback moth</name>
    <name type="synonym">Plutella maculipennis</name>
    <dbReference type="NCBI Taxonomy" id="51655"/>
    <lineage>
        <taxon>Eukaryota</taxon>
        <taxon>Metazoa</taxon>
        <taxon>Ecdysozoa</taxon>
        <taxon>Arthropoda</taxon>
        <taxon>Hexapoda</taxon>
        <taxon>Insecta</taxon>
        <taxon>Pterygota</taxon>
        <taxon>Neoptera</taxon>
        <taxon>Endopterygota</taxon>
        <taxon>Lepidoptera</taxon>
        <taxon>Glossata</taxon>
        <taxon>Ditrysia</taxon>
        <taxon>Yponomeutoidea</taxon>
        <taxon>Plutellidae</taxon>
        <taxon>Plutella</taxon>
    </lineage>
</organism>
<name>A0A8S4E7W8_PLUXY</name>
<dbReference type="EMBL" id="CAJHNJ030000013">
    <property type="protein sequence ID" value="CAG9111829.1"/>
    <property type="molecule type" value="Genomic_DNA"/>
</dbReference>
<comment type="caution">
    <text evidence="7">The sequence shown here is derived from an EMBL/GenBank/DDBJ whole genome shotgun (WGS) entry which is preliminary data.</text>
</comment>
<evidence type="ECO:0000313" key="7">
    <source>
        <dbReference type="EMBL" id="CAG9111829.1"/>
    </source>
</evidence>